<evidence type="ECO:0000256" key="6">
    <source>
        <dbReference type="SAM" id="MobiDB-lite"/>
    </source>
</evidence>
<proteinExistence type="predicted"/>
<keyword evidence="2" id="KW-0663">Pyridoxal phosphate</keyword>
<dbReference type="SUPFAM" id="SSF53686">
    <property type="entry name" value="Tryptophan synthase beta subunit-like PLP-dependent enzymes"/>
    <property type="match status" value="2"/>
</dbReference>
<accession>A0A9N8L6I4</accession>
<dbReference type="InterPro" id="IPR050147">
    <property type="entry name" value="Ser/Thr_Dehydratase"/>
</dbReference>
<keyword evidence="9" id="KW-1185">Reference proteome</keyword>
<evidence type="ECO:0000256" key="2">
    <source>
        <dbReference type="ARBA" id="ARBA00022898"/>
    </source>
</evidence>
<reference evidence="8" key="1">
    <citation type="submission" date="2021-12" db="EMBL/GenBank/DDBJ databases">
        <authorList>
            <person name="King R."/>
        </authorList>
    </citation>
    <scope>NUCLEOTIDE SEQUENCE</scope>
</reference>
<dbReference type="OrthoDB" id="4418812at2759"/>
<feature type="domain" description="Tryptophan synthase beta chain-like PALP" evidence="7">
    <location>
        <begin position="428"/>
        <end position="717"/>
    </location>
</feature>
<dbReference type="PANTHER" id="PTHR48078">
    <property type="entry name" value="THREONINE DEHYDRATASE, MITOCHONDRIAL-RELATED"/>
    <property type="match status" value="1"/>
</dbReference>
<dbReference type="EMBL" id="LR824023">
    <property type="protein sequence ID" value="CAD0203960.1"/>
    <property type="molecule type" value="Genomic_DNA"/>
</dbReference>
<feature type="domain" description="Tryptophan synthase beta chain-like PALP" evidence="7">
    <location>
        <begin position="74"/>
        <end position="330"/>
    </location>
</feature>
<dbReference type="GO" id="GO:0009097">
    <property type="term" value="P:isoleucine biosynthetic process"/>
    <property type="evidence" value="ECO:0007669"/>
    <property type="project" value="TreeGrafter"/>
</dbReference>
<dbReference type="CDD" id="cd01562">
    <property type="entry name" value="Thr-dehyd"/>
    <property type="match status" value="1"/>
</dbReference>
<evidence type="ECO:0000256" key="1">
    <source>
        <dbReference type="ARBA" id="ARBA00001933"/>
    </source>
</evidence>
<dbReference type="Pfam" id="PF00291">
    <property type="entry name" value="PALP"/>
    <property type="match status" value="2"/>
</dbReference>
<comment type="cofactor">
    <cofactor evidence="1">
        <name>pyridoxal 5'-phosphate</name>
        <dbReference type="ChEBI" id="CHEBI:597326"/>
    </cofactor>
</comment>
<dbReference type="PANTHER" id="PTHR48078:SF19">
    <property type="entry name" value="ACT DOMAIN-CONTAINING PROTEIN"/>
    <property type="match status" value="1"/>
</dbReference>
<feature type="region of interest" description="Disordered" evidence="6">
    <location>
        <begin position="1"/>
        <end position="20"/>
    </location>
</feature>
<dbReference type="GO" id="GO:0006565">
    <property type="term" value="P:L-serine catabolic process"/>
    <property type="evidence" value="ECO:0007669"/>
    <property type="project" value="TreeGrafter"/>
</dbReference>
<evidence type="ECO:0000313" key="8">
    <source>
        <dbReference type="EMBL" id="CAD0203960.1"/>
    </source>
</evidence>
<evidence type="ECO:0000256" key="3">
    <source>
        <dbReference type="ARBA" id="ARBA00023239"/>
    </source>
</evidence>
<protein>
    <recommendedName>
        <fullName evidence="4">L-serine deaminase</fullName>
    </recommendedName>
    <alternativeName>
        <fullName evidence="5">L-threonine dehydratase</fullName>
    </alternativeName>
</protein>
<evidence type="ECO:0000259" key="7">
    <source>
        <dbReference type="Pfam" id="PF00291"/>
    </source>
</evidence>
<organism evidence="8 9">
    <name type="scientific">Chrysodeixis includens</name>
    <name type="common">Soybean looper</name>
    <name type="synonym">Pseudoplusia includens</name>
    <dbReference type="NCBI Taxonomy" id="689277"/>
    <lineage>
        <taxon>Eukaryota</taxon>
        <taxon>Metazoa</taxon>
        <taxon>Ecdysozoa</taxon>
        <taxon>Arthropoda</taxon>
        <taxon>Hexapoda</taxon>
        <taxon>Insecta</taxon>
        <taxon>Pterygota</taxon>
        <taxon>Neoptera</taxon>
        <taxon>Endopterygota</taxon>
        <taxon>Lepidoptera</taxon>
        <taxon>Glossata</taxon>
        <taxon>Ditrysia</taxon>
        <taxon>Noctuoidea</taxon>
        <taxon>Noctuidae</taxon>
        <taxon>Plusiinae</taxon>
        <taxon>Chrysodeixis</taxon>
    </lineage>
</organism>
<keyword evidence="3" id="KW-0456">Lyase</keyword>
<evidence type="ECO:0000256" key="4">
    <source>
        <dbReference type="ARBA" id="ARBA00041766"/>
    </source>
</evidence>
<dbReference type="GO" id="GO:0003941">
    <property type="term" value="F:L-serine ammonia-lyase activity"/>
    <property type="evidence" value="ECO:0007669"/>
    <property type="project" value="TreeGrafter"/>
</dbReference>
<sequence length="833" mass="92257">MPKPKAPYPAPTPPECRESLGQSPAVLAKRDIIKTDNWCPNPNQFDYDKFCDPNYPKTVHYSQIDKAYDIVKDFHERAAIYSLVTLTPEQRHQGVVTASVGNWAMALAYQAGLFNIHVTVVLPVVTVIRVVDKCQSYGAQVILHGNNFAEAKQHAFKLISESQGFYLNGFDHPHVIAGNGTIGVEIVKQLPDVEAVLVPVGGGGLLAGVASAVKHLKRTTLIYGIETVKSCGFFKAMDNEHPYQIESQVGLANSLIVPKPGENAFHTARSLVDKMVLVDDDWIARAVYHLVEQENFIVEGAGAITLGALLSLPDKLPELQGKKVVCIISGSNLEIYSMIKVIARARIVEGHSVSLTVRVSGARADYERRRILKVLESLKCNITVCDLEREWLIEDKLIDSYEDFDEYCDPENPKILKYEEVIEATERIRPHIINTPVLAAMTHKDFGINIHYKLEFMQRSGSFKERGSLNALQQLPQDKKKLGVVMASVGNEGLGLSYHAAKLSIPVIIVFPIVVSIDKLQRCHHFGAKVVVQGNNLMESQKYARALARDKGLTYINGRDHPHILAGYGSVAVEILESTPFLDAIIVPVGSGGLAAAVATVIKHQKPNVLVYGVQPESMPTFFNSLESEEMTTLPTTNNLADAITINAVGCNAFATAKPLLDKMLLVKDDWIARSMLHLSEREKYVVEGAGASTLAIVIGNLVPELKLKNVVCLLTGGNCDNTMLTRCLERGLAAEGRLVKFRVGVRNDPKSKATLMKLLANGGYNMHRHYQDNSWTQDEDYFVEMRMVCETKGLDHALELKRMIEKAYPCTSVFETEPFNDRRTCPCYVRKQ</sequence>
<gene>
    <name evidence="8" type="ORF">CINC_LOCUS6271</name>
</gene>
<dbReference type="Gene3D" id="3.40.50.1100">
    <property type="match status" value="4"/>
</dbReference>
<evidence type="ECO:0000256" key="5">
    <source>
        <dbReference type="ARBA" id="ARBA00042605"/>
    </source>
</evidence>
<dbReference type="GO" id="GO:0006567">
    <property type="term" value="P:L-threonine catabolic process"/>
    <property type="evidence" value="ECO:0007669"/>
    <property type="project" value="TreeGrafter"/>
</dbReference>
<evidence type="ECO:0000313" key="9">
    <source>
        <dbReference type="Proteomes" id="UP001154114"/>
    </source>
</evidence>
<dbReference type="InterPro" id="IPR036052">
    <property type="entry name" value="TrpB-like_PALP_sf"/>
</dbReference>
<dbReference type="GO" id="GO:0004794">
    <property type="term" value="F:threonine deaminase activity"/>
    <property type="evidence" value="ECO:0007669"/>
    <property type="project" value="TreeGrafter"/>
</dbReference>
<name>A0A9N8L6I4_CHRIL</name>
<dbReference type="AlphaFoldDB" id="A0A9N8L6I4"/>
<dbReference type="Proteomes" id="UP001154114">
    <property type="component" value="Chromosome 20"/>
</dbReference>
<feature type="compositionally biased region" description="Pro residues" evidence="6">
    <location>
        <begin position="1"/>
        <end position="14"/>
    </location>
</feature>
<dbReference type="InterPro" id="IPR001926">
    <property type="entry name" value="TrpB-like_PALP"/>
</dbReference>